<reference evidence="4" key="2">
    <citation type="submission" date="2016-02" db="EMBL/GenBank/DDBJ databases">
        <title>The draft genome sequence of the rumen methanogen Methanobrevibacter olleyae YLM1.</title>
        <authorList>
            <consortium name="New Zealand Agricultural Greenhouse Gas Research Centre/Pastoral Greenhouse Gas Research Consortium"/>
            <person name="Kelly W.J."/>
            <person name="Li D."/>
            <person name="Lambie S.C."/>
            <person name="Attwood G.T."/>
            <person name="Altermann E."/>
            <person name="Leahy S.C."/>
        </authorList>
    </citation>
    <scope>NUCLEOTIDE SEQUENCE [LARGE SCALE GENOMIC DNA]</scope>
    <source>
        <strain evidence="4">YLM1</strain>
    </source>
</reference>
<evidence type="ECO:0000256" key="1">
    <source>
        <dbReference type="ARBA" id="ARBA00008515"/>
    </source>
</evidence>
<reference evidence="5" key="4">
    <citation type="submission" date="2016-10" db="EMBL/GenBank/DDBJ databases">
        <authorList>
            <person name="Varghese N."/>
        </authorList>
    </citation>
    <scope>NUCLEOTIDE SEQUENCE [LARGE SCALE GENOMIC DNA]</scope>
    <source>
        <strain evidence="5">DSM 16632</strain>
    </source>
</reference>
<gene>
    <name evidence="3" type="ORF">SAMN02910297_01028</name>
    <name evidence="2" type="ORF">YLM1_0834</name>
</gene>
<dbReference type="EMBL" id="FOTL01000014">
    <property type="protein sequence ID" value="SFL48896.1"/>
    <property type="molecule type" value="Genomic_DNA"/>
</dbReference>
<proteinExistence type="inferred from homology"/>
<comment type="similarity">
    <text evidence="1">Belongs to the UPF0440 family.</text>
</comment>
<reference evidence="3" key="3">
    <citation type="submission" date="2016-10" db="EMBL/GenBank/DDBJ databases">
        <authorList>
            <person name="de Groot N.N."/>
        </authorList>
    </citation>
    <scope>NUCLEOTIDE SEQUENCE [LARGE SCALE GENOMIC DNA]</scope>
    <source>
        <strain evidence="3">DSM 16632</strain>
    </source>
</reference>
<reference evidence="2 4" key="1">
    <citation type="journal article" date="2016" name="Genome Announc.">
        <title>Draft Genome Sequence of the Rumen Methanogen Methanobrevibacter olleyae YLM1.</title>
        <authorList>
            <person name="Kelly W.J."/>
            <person name="Li D."/>
            <person name="Lambie S.C."/>
            <person name="Cox F."/>
            <person name="Attwood G.T."/>
            <person name="Altermann E."/>
            <person name="Leahy S.C."/>
        </authorList>
    </citation>
    <scope>NUCLEOTIDE SEQUENCE [LARGE SCALE GENOMIC DNA]</scope>
    <source>
        <strain evidence="2 4">YLM1</strain>
    </source>
</reference>
<dbReference type="GeneID" id="28489131"/>
<keyword evidence="4" id="KW-1185">Reference proteome</keyword>
<dbReference type="Proteomes" id="UP000183442">
    <property type="component" value="Unassembled WGS sequence"/>
</dbReference>
<dbReference type="STRING" id="294671.YLM1_0834"/>
<evidence type="ECO:0000313" key="2">
    <source>
        <dbReference type="EMBL" id="AMK15391.1"/>
    </source>
</evidence>
<evidence type="ECO:0000313" key="4">
    <source>
        <dbReference type="Proteomes" id="UP000066376"/>
    </source>
</evidence>
<dbReference type="SUPFAM" id="SSF110783">
    <property type="entry name" value="Hypothetical protein MTH677"/>
    <property type="match status" value="1"/>
</dbReference>
<accession>A0A126QZB1</accession>
<dbReference type="RefSeq" id="WP_067146605.1">
    <property type="nucleotide sequence ID" value="NZ_CP014265.1"/>
</dbReference>
<evidence type="ECO:0000313" key="3">
    <source>
        <dbReference type="EMBL" id="SFL48896.1"/>
    </source>
</evidence>
<name>A0A126QZB1_METOL</name>
<dbReference type="InterPro" id="IPR024502">
    <property type="entry name" value="DUF3194"/>
</dbReference>
<dbReference type="Pfam" id="PF11419">
    <property type="entry name" value="DUF3194"/>
    <property type="match status" value="1"/>
</dbReference>
<evidence type="ECO:0008006" key="6">
    <source>
        <dbReference type="Google" id="ProtNLM"/>
    </source>
</evidence>
<dbReference type="PATRIC" id="fig|294671.3.peg.873"/>
<dbReference type="EMBL" id="CP014265">
    <property type="protein sequence ID" value="AMK15391.1"/>
    <property type="molecule type" value="Genomic_DNA"/>
</dbReference>
<dbReference type="OrthoDB" id="378112at2157"/>
<dbReference type="Gene3D" id="3.30.300.100">
    <property type="entry name" value="MTH677-like"/>
    <property type="match status" value="1"/>
</dbReference>
<dbReference type="AlphaFoldDB" id="A0A126QZB1"/>
<sequence length="98" mass="11334">MEAKLKKLSEDDIEDISNFLSDTIERKISSSLKSQKEILSMDISINVLYPDEKGELDVDASIDIDLDELSKLSNEKIEEVIDESYLELDEYINENFRE</sequence>
<evidence type="ECO:0000313" key="5">
    <source>
        <dbReference type="Proteomes" id="UP000183442"/>
    </source>
</evidence>
<dbReference type="InterPro" id="IPR035954">
    <property type="entry name" value="MTH677-like_sf"/>
</dbReference>
<dbReference type="Proteomes" id="UP000066376">
    <property type="component" value="Chromosome"/>
</dbReference>
<dbReference type="KEGG" id="mol:YLM1_0834"/>
<organism evidence="2 4">
    <name type="scientific">Methanobrevibacter olleyae</name>
    <dbReference type="NCBI Taxonomy" id="294671"/>
    <lineage>
        <taxon>Archaea</taxon>
        <taxon>Methanobacteriati</taxon>
        <taxon>Methanobacteriota</taxon>
        <taxon>Methanomada group</taxon>
        <taxon>Methanobacteria</taxon>
        <taxon>Methanobacteriales</taxon>
        <taxon>Methanobacteriaceae</taxon>
        <taxon>Methanobrevibacter</taxon>
    </lineage>
</organism>
<protein>
    <recommendedName>
        <fullName evidence="6">DUF3194 domain-containing protein</fullName>
    </recommendedName>
</protein>